<evidence type="ECO:0000256" key="3">
    <source>
        <dbReference type="ARBA" id="ARBA00022576"/>
    </source>
</evidence>
<evidence type="ECO:0000256" key="2">
    <source>
        <dbReference type="ARBA" id="ARBA00008954"/>
    </source>
</evidence>
<name>A0A381S5A0_9ZZZZ</name>
<dbReference type="InterPro" id="IPR015424">
    <property type="entry name" value="PyrdxlP-dep_Trfase"/>
</dbReference>
<gene>
    <name evidence="6" type="ORF">METZ01_LOCUS49177</name>
</gene>
<dbReference type="Gene3D" id="3.90.1150.10">
    <property type="entry name" value="Aspartate Aminotransferase, domain 1"/>
    <property type="match status" value="1"/>
</dbReference>
<evidence type="ECO:0000256" key="1">
    <source>
        <dbReference type="ARBA" id="ARBA00004173"/>
    </source>
</evidence>
<dbReference type="GO" id="GO:0009102">
    <property type="term" value="P:biotin biosynthetic process"/>
    <property type="evidence" value="ECO:0007669"/>
    <property type="project" value="TreeGrafter"/>
</dbReference>
<dbReference type="PROSITE" id="PS00600">
    <property type="entry name" value="AA_TRANSFER_CLASS_3"/>
    <property type="match status" value="1"/>
</dbReference>
<reference evidence="6" key="1">
    <citation type="submission" date="2018-05" db="EMBL/GenBank/DDBJ databases">
        <authorList>
            <person name="Lanie J.A."/>
            <person name="Ng W.-L."/>
            <person name="Kazmierczak K.M."/>
            <person name="Andrzejewski T.M."/>
            <person name="Davidsen T.M."/>
            <person name="Wayne K.J."/>
            <person name="Tettelin H."/>
            <person name="Glass J.I."/>
            <person name="Rusch D."/>
            <person name="Podicherti R."/>
            <person name="Tsui H.-C.T."/>
            <person name="Winkler M.E."/>
        </authorList>
    </citation>
    <scope>NUCLEOTIDE SEQUENCE</scope>
</reference>
<evidence type="ECO:0000256" key="5">
    <source>
        <dbReference type="ARBA" id="ARBA00022898"/>
    </source>
</evidence>
<dbReference type="NCBIfam" id="NF005682">
    <property type="entry name" value="PRK07480.1"/>
    <property type="match status" value="1"/>
</dbReference>
<keyword evidence="5" id="KW-0663">Pyridoxal phosphate</keyword>
<accession>A0A381S5A0</accession>
<dbReference type="InterPro" id="IPR015422">
    <property type="entry name" value="PyrdxlP-dep_Trfase_small"/>
</dbReference>
<dbReference type="FunFam" id="3.40.640.10:FF:000014">
    <property type="entry name" value="Adenosylmethionine-8-amino-7-oxononanoate aminotransferase, probable"/>
    <property type="match status" value="1"/>
</dbReference>
<organism evidence="6">
    <name type="scientific">marine metagenome</name>
    <dbReference type="NCBI Taxonomy" id="408172"/>
    <lineage>
        <taxon>unclassified sequences</taxon>
        <taxon>metagenomes</taxon>
        <taxon>ecological metagenomes</taxon>
    </lineage>
</organism>
<comment type="similarity">
    <text evidence="2">Belongs to the class-III pyridoxal-phosphate-dependent aminotransferase family.</text>
</comment>
<dbReference type="GO" id="GO:0005739">
    <property type="term" value="C:mitochondrion"/>
    <property type="evidence" value="ECO:0007669"/>
    <property type="project" value="UniProtKB-SubCell"/>
</dbReference>
<sequence length="454" mass="49646">MTKSIDQLKHLDRNHYLHPFTDHHLLSQKGTRIITKGEGIYIWDAEGNKILDAMSGLWCVNVGYGRTELIEAAYEQMQELPYYNSFFQCAHPPAIELGELLSQISPGDLNHVFYTGSGSEANDTVVRMVRRYWQLLDKPDKQIIISRKNAYHGSTVAAASLGGMAGMHAQGGLPIPNIHHIAQPYWYGEGADLDPDTFGIKVAQELKSAIDQFGIDNIAAFIAEPIQGAGGVVIPPETYWPAIQGICDDHEILLIADEVITGFGRLGEWFGSKVYQIKPDLIPFAKGVTSGYLPLGGVLVNDKVADTIISKGGEFIHGFTYSGHPAACAVAIANIKVLHEDNIIDQVRKETAPYFNKLWQTLADHPIVGEARAKGLVAAIEICKDKSKRERFDVDPNAGSLCRDFAIKNGIVMRAVGDTMIVAPPLIISTEQIDELISKVSDTLNETMAAVGAI</sequence>
<keyword evidence="3" id="KW-0032">Aminotransferase</keyword>
<dbReference type="Gene3D" id="3.40.640.10">
    <property type="entry name" value="Type I PLP-dependent aspartate aminotransferase-like (Major domain)"/>
    <property type="match status" value="1"/>
</dbReference>
<evidence type="ECO:0000313" key="6">
    <source>
        <dbReference type="EMBL" id="SUZ96323.1"/>
    </source>
</evidence>
<dbReference type="CDD" id="cd00610">
    <property type="entry name" value="OAT_like"/>
    <property type="match status" value="1"/>
</dbReference>
<dbReference type="GO" id="GO:0004015">
    <property type="term" value="F:adenosylmethionine-8-amino-7-oxononanoate transaminase activity"/>
    <property type="evidence" value="ECO:0007669"/>
    <property type="project" value="TreeGrafter"/>
</dbReference>
<dbReference type="InterPro" id="IPR005814">
    <property type="entry name" value="Aminotrans_3"/>
</dbReference>
<comment type="subcellular location">
    <subcellularLocation>
        <location evidence="1">Mitochondrion</location>
    </subcellularLocation>
</comment>
<dbReference type="PANTHER" id="PTHR42684">
    <property type="entry name" value="ADENOSYLMETHIONINE-8-AMINO-7-OXONONANOATE AMINOTRANSFERASE"/>
    <property type="match status" value="1"/>
</dbReference>
<dbReference type="GO" id="GO:0009448">
    <property type="term" value="P:gamma-aminobutyric acid metabolic process"/>
    <property type="evidence" value="ECO:0007669"/>
    <property type="project" value="TreeGrafter"/>
</dbReference>
<dbReference type="InterPro" id="IPR015421">
    <property type="entry name" value="PyrdxlP-dep_Trfase_major"/>
</dbReference>
<keyword evidence="4" id="KW-0808">Transferase</keyword>
<dbReference type="EMBL" id="UINC01002404">
    <property type="protein sequence ID" value="SUZ96323.1"/>
    <property type="molecule type" value="Genomic_DNA"/>
</dbReference>
<dbReference type="Pfam" id="PF00202">
    <property type="entry name" value="Aminotran_3"/>
    <property type="match status" value="1"/>
</dbReference>
<dbReference type="InterPro" id="IPR049704">
    <property type="entry name" value="Aminotrans_3_PPA_site"/>
</dbReference>
<dbReference type="AlphaFoldDB" id="A0A381S5A0"/>
<evidence type="ECO:0008006" key="7">
    <source>
        <dbReference type="Google" id="ProtNLM"/>
    </source>
</evidence>
<evidence type="ECO:0000256" key="4">
    <source>
        <dbReference type="ARBA" id="ARBA00022679"/>
    </source>
</evidence>
<dbReference type="GO" id="GO:0030170">
    <property type="term" value="F:pyridoxal phosphate binding"/>
    <property type="evidence" value="ECO:0007669"/>
    <property type="project" value="InterPro"/>
</dbReference>
<dbReference type="PANTHER" id="PTHR42684:SF3">
    <property type="entry name" value="ADENOSYLMETHIONINE-8-AMINO-7-OXONONANOATE AMINOTRANSFERASE"/>
    <property type="match status" value="1"/>
</dbReference>
<protein>
    <recommendedName>
        <fullName evidence="7">Aspartate aminotransferase family protein</fullName>
    </recommendedName>
</protein>
<dbReference type="PIRSF" id="PIRSF000521">
    <property type="entry name" value="Transaminase_4ab_Lys_Orn"/>
    <property type="match status" value="1"/>
</dbReference>
<proteinExistence type="inferred from homology"/>
<dbReference type="SUPFAM" id="SSF53383">
    <property type="entry name" value="PLP-dependent transferases"/>
    <property type="match status" value="1"/>
</dbReference>